<dbReference type="AlphaFoldDB" id="A0A8J2XRZ4"/>
<accession>A0A8J2XRZ4</accession>
<proteinExistence type="predicted"/>
<name>A0A8J2XRZ4_9BACT</name>
<reference evidence="1" key="2">
    <citation type="submission" date="2020-09" db="EMBL/GenBank/DDBJ databases">
        <authorList>
            <person name="Sun Q."/>
            <person name="Zhou Y."/>
        </authorList>
    </citation>
    <scope>NUCLEOTIDE SEQUENCE</scope>
    <source>
        <strain evidence="1">CGMCC 1.15448</strain>
    </source>
</reference>
<dbReference type="Proteomes" id="UP000607559">
    <property type="component" value="Unassembled WGS sequence"/>
</dbReference>
<organism evidence="1 2">
    <name type="scientific">Puia dinghuensis</name>
    <dbReference type="NCBI Taxonomy" id="1792502"/>
    <lineage>
        <taxon>Bacteria</taxon>
        <taxon>Pseudomonadati</taxon>
        <taxon>Bacteroidota</taxon>
        <taxon>Chitinophagia</taxon>
        <taxon>Chitinophagales</taxon>
        <taxon>Chitinophagaceae</taxon>
        <taxon>Puia</taxon>
    </lineage>
</organism>
<reference evidence="1" key="1">
    <citation type="journal article" date="2014" name="Int. J. Syst. Evol. Microbiol.">
        <title>Complete genome sequence of Corynebacterium casei LMG S-19264T (=DSM 44701T), isolated from a smear-ripened cheese.</title>
        <authorList>
            <consortium name="US DOE Joint Genome Institute (JGI-PGF)"/>
            <person name="Walter F."/>
            <person name="Albersmeier A."/>
            <person name="Kalinowski J."/>
            <person name="Ruckert C."/>
        </authorList>
    </citation>
    <scope>NUCLEOTIDE SEQUENCE</scope>
    <source>
        <strain evidence="1">CGMCC 1.15448</strain>
    </source>
</reference>
<comment type="caution">
    <text evidence="1">The sequence shown here is derived from an EMBL/GenBank/DDBJ whole genome shotgun (WGS) entry which is preliminary data.</text>
</comment>
<evidence type="ECO:0000313" key="2">
    <source>
        <dbReference type="Proteomes" id="UP000607559"/>
    </source>
</evidence>
<protein>
    <submittedName>
        <fullName evidence="1">Uncharacterized protein</fullName>
    </submittedName>
</protein>
<evidence type="ECO:0000313" key="1">
    <source>
        <dbReference type="EMBL" id="GGA91161.1"/>
    </source>
</evidence>
<sequence>MLEITCEEPIDCIILLADLQQGKIIRMLGAGLKSGTNRIPLDDLQSLAAGNYQLEIKTAAADSVFRTKLFKQSAEGPTISLN</sequence>
<gene>
    <name evidence="1" type="ORF">GCM10011511_13100</name>
</gene>
<keyword evidence="2" id="KW-1185">Reference proteome</keyword>
<dbReference type="EMBL" id="BMJC01000001">
    <property type="protein sequence ID" value="GGA91161.1"/>
    <property type="molecule type" value="Genomic_DNA"/>
</dbReference>